<evidence type="ECO:0000256" key="1">
    <source>
        <dbReference type="ARBA" id="ARBA00022801"/>
    </source>
</evidence>
<dbReference type="GO" id="GO:0044027">
    <property type="term" value="P:negative regulation of gene expression via chromosomal CpG island methylation"/>
    <property type="evidence" value="ECO:0007669"/>
    <property type="project" value="TreeGrafter"/>
</dbReference>
<dbReference type="InterPro" id="IPR014001">
    <property type="entry name" value="Helicase_ATP-bd"/>
</dbReference>
<dbReference type="PROSITE" id="PS51192">
    <property type="entry name" value="HELICASE_ATP_BIND_1"/>
    <property type="match status" value="1"/>
</dbReference>
<dbReference type="AlphaFoldDB" id="A0A914X721"/>
<name>A0A914X721_9BILA</name>
<dbReference type="PANTHER" id="PTHR47161">
    <property type="entry name" value="LYMPHOID-SPECIFIC HELICASE"/>
    <property type="match status" value="1"/>
</dbReference>
<dbReference type="Gene3D" id="3.40.50.300">
    <property type="entry name" value="P-loop containing nucleotide triphosphate hydrolases"/>
    <property type="match status" value="1"/>
</dbReference>
<dbReference type="GO" id="GO:0031508">
    <property type="term" value="P:pericentric heterochromatin formation"/>
    <property type="evidence" value="ECO:0007669"/>
    <property type="project" value="TreeGrafter"/>
</dbReference>
<dbReference type="SMART" id="SM00490">
    <property type="entry name" value="HELICc"/>
    <property type="match status" value="1"/>
</dbReference>
<dbReference type="GO" id="GO:0006346">
    <property type="term" value="P:DNA methylation-dependent constitutive heterochromatin formation"/>
    <property type="evidence" value="ECO:0007669"/>
    <property type="project" value="TreeGrafter"/>
</dbReference>
<reference evidence="5" key="1">
    <citation type="submission" date="2022-11" db="UniProtKB">
        <authorList>
            <consortium name="WormBaseParasite"/>
        </authorList>
    </citation>
    <scope>IDENTIFICATION</scope>
</reference>
<dbReference type="Pfam" id="PF00176">
    <property type="entry name" value="SNF2-rel_dom"/>
    <property type="match status" value="1"/>
</dbReference>
<dbReference type="Gene3D" id="3.40.50.10810">
    <property type="entry name" value="Tandem AAA-ATPase domain"/>
    <property type="match status" value="1"/>
</dbReference>
<dbReference type="Pfam" id="PF00271">
    <property type="entry name" value="Helicase_C"/>
    <property type="match status" value="1"/>
</dbReference>
<dbReference type="PANTHER" id="PTHR47161:SF1">
    <property type="entry name" value="LYMPHOID-SPECIFIC HELICASE"/>
    <property type="match status" value="1"/>
</dbReference>
<dbReference type="GO" id="GO:0005634">
    <property type="term" value="C:nucleus"/>
    <property type="evidence" value="ECO:0007669"/>
    <property type="project" value="TreeGrafter"/>
</dbReference>
<dbReference type="FunFam" id="3.40.50.300:FF:000577">
    <property type="entry name" value="lymphoid-specific helicase isoform X1"/>
    <property type="match status" value="1"/>
</dbReference>
<dbReference type="InterPro" id="IPR027417">
    <property type="entry name" value="P-loop_NTPase"/>
</dbReference>
<dbReference type="InterPro" id="IPR049730">
    <property type="entry name" value="SNF2/RAD54-like_C"/>
</dbReference>
<dbReference type="Proteomes" id="UP000887566">
    <property type="component" value="Unplaced"/>
</dbReference>
<dbReference type="SUPFAM" id="SSF52540">
    <property type="entry name" value="P-loop containing nucleoside triphosphate hydrolases"/>
    <property type="match status" value="2"/>
</dbReference>
<organism evidence="4 5">
    <name type="scientific">Plectus sambesii</name>
    <dbReference type="NCBI Taxonomy" id="2011161"/>
    <lineage>
        <taxon>Eukaryota</taxon>
        <taxon>Metazoa</taxon>
        <taxon>Ecdysozoa</taxon>
        <taxon>Nematoda</taxon>
        <taxon>Chromadorea</taxon>
        <taxon>Plectida</taxon>
        <taxon>Plectina</taxon>
        <taxon>Plectoidea</taxon>
        <taxon>Plectidae</taxon>
        <taxon>Plectus</taxon>
    </lineage>
</organism>
<dbReference type="InterPro" id="IPR000330">
    <property type="entry name" value="SNF2_N"/>
</dbReference>
<dbReference type="WBParaSite" id="PSAMB.scaffold6646size9062.g28852.t1">
    <property type="protein sequence ID" value="PSAMB.scaffold6646size9062.g28852.t1"/>
    <property type="gene ID" value="PSAMB.scaffold6646size9062.g28852"/>
</dbReference>
<dbReference type="GO" id="GO:0003682">
    <property type="term" value="F:chromatin binding"/>
    <property type="evidence" value="ECO:0007669"/>
    <property type="project" value="TreeGrafter"/>
</dbReference>
<dbReference type="InterPro" id="IPR038718">
    <property type="entry name" value="SNF2-like_sf"/>
</dbReference>
<evidence type="ECO:0000313" key="4">
    <source>
        <dbReference type="Proteomes" id="UP000887566"/>
    </source>
</evidence>
<dbReference type="GO" id="GO:0005721">
    <property type="term" value="C:pericentric heterochromatin"/>
    <property type="evidence" value="ECO:0007669"/>
    <property type="project" value="TreeGrafter"/>
</dbReference>
<sequence length="501" mass="58419">MVLYDSKKLQQFTFSYFIVDEGQRIKNGNSRLHIALKSLNLQQRLLMTGTPLQNNLTELWALLNFLMPQIFNNCLWFLSFFDFSEVLDAGCEDDERKRIVMQKEKENQMVRKLHDILAAFMLRREKTNVGLSLPAKKEILVYCPVTVKQRQMYMEYLTGTVEIMRRGFNEKPEELIVTGKRNRKNRVDMAKVIAEDDAENWDFDEIDENAEPERDENGGDEPQMILRYNKRSLLSTMVTLRKISMHPQLIEWHADKATGEYEINDDMIKLSGKMLVLDRMLKELKRRGHKVLLFSQMTQMLDILHDYCDYRDYKCARLDGSYSLKVREENIADFSENHDTFVFLLSTRAGGLGLNLVAADTVIFYDSDWNPQMDLQAQDRCHRIGQTRPVVVYRLASKGTIDESIIKRARQKRRLERIVIQSERFTLNSSEAERLSPEDLRQLLESVDHSSMFQAAEDGDVISDADLKQLLDRSDLKNVENIKKAKKEKTDAFVVLNVETE</sequence>
<dbReference type="GO" id="GO:0005524">
    <property type="term" value="F:ATP binding"/>
    <property type="evidence" value="ECO:0007669"/>
    <property type="project" value="InterPro"/>
</dbReference>
<accession>A0A914X721</accession>
<protein>
    <submittedName>
        <fullName evidence="5">Uncharacterized protein</fullName>
    </submittedName>
</protein>
<dbReference type="CDD" id="cd18793">
    <property type="entry name" value="SF2_C_SNF"/>
    <property type="match status" value="1"/>
</dbReference>
<evidence type="ECO:0000259" key="3">
    <source>
        <dbReference type="PROSITE" id="PS51194"/>
    </source>
</evidence>
<keyword evidence="4" id="KW-1185">Reference proteome</keyword>
<dbReference type="PROSITE" id="PS51194">
    <property type="entry name" value="HELICASE_CTER"/>
    <property type="match status" value="1"/>
</dbReference>
<dbReference type="InterPro" id="IPR001650">
    <property type="entry name" value="Helicase_C-like"/>
</dbReference>
<feature type="domain" description="Helicase C-terminal" evidence="3">
    <location>
        <begin position="276"/>
        <end position="441"/>
    </location>
</feature>
<dbReference type="GO" id="GO:0016787">
    <property type="term" value="F:hydrolase activity"/>
    <property type="evidence" value="ECO:0007669"/>
    <property type="project" value="UniProtKB-KW"/>
</dbReference>
<keyword evidence="1" id="KW-0378">Hydrolase</keyword>
<evidence type="ECO:0000313" key="5">
    <source>
        <dbReference type="WBParaSite" id="PSAMB.scaffold6646size9062.g28852.t1"/>
    </source>
</evidence>
<feature type="domain" description="Helicase ATP-binding" evidence="2">
    <location>
        <begin position="1"/>
        <end position="69"/>
    </location>
</feature>
<proteinExistence type="predicted"/>
<evidence type="ECO:0000259" key="2">
    <source>
        <dbReference type="PROSITE" id="PS51192"/>
    </source>
</evidence>